<gene>
    <name evidence="2" type="ORF">PCANC_03488</name>
</gene>
<evidence type="ECO:0000313" key="3">
    <source>
        <dbReference type="Proteomes" id="UP000235388"/>
    </source>
</evidence>
<sequence length="151" mass="16175">MKFVDPSTQPRNQAVLEEDPVEDSISESDPQENSTTSSHSRLPKSADRNRGVDVGAVDPVDDSRPRQVLAPAEGKGTSSAQRRRRTARKRILKTASSTISQPAIHSLLLGVSQSACLHLALGSSPIKCRLLLRLQTLGPPGPISLHQPSSA</sequence>
<evidence type="ECO:0000256" key="1">
    <source>
        <dbReference type="SAM" id="MobiDB-lite"/>
    </source>
</evidence>
<accession>A0A2N5W059</accession>
<proteinExistence type="predicted"/>
<feature type="region of interest" description="Disordered" evidence="1">
    <location>
        <begin position="1"/>
        <end position="90"/>
    </location>
</feature>
<feature type="compositionally biased region" description="Basic residues" evidence="1">
    <location>
        <begin position="81"/>
        <end position="90"/>
    </location>
</feature>
<dbReference type="Proteomes" id="UP000235388">
    <property type="component" value="Unassembled WGS sequence"/>
</dbReference>
<keyword evidence="3" id="KW-1185">Reference proteome</keyword>
<name>A0A2N5W059_9BASI</name>
<feature type="compositionally biased region" description="Polar residues" evidence="1">
    <location>
        <begin position="1"/>
        <end position="12"/>
    </location>
</feature>
<dbReference type="AlphaFoldDB" id="A0A2N5W059"/>
<protein>
    <submittedName>
        <fullName evidence="2">Uncharacterized protein</fullName>
    </submittedName>
</protein>
<comment type="caution">
    <text evidence="2">The sequence shown here is derived from an EMBL/GenBank/DDBJ whole genome shotgun (WGS) entry which is preliminary data.</text>
</comment>
<feature type="compositionally biased region" description="Acidic residues" evidence="1">
    <location>
        <begin position="16"/>
        <end position="30"/>
    </location>
</feature>
<dbReference type="EMBL" id="PGCJ01000030">
    <property type="protein sequence ID" value="PLW55644.1"/>
    <property type="molecule type" value="Genomic_DNA"/>
</dbReference>
<evidence type="ECO:0000313" key="2">
    <source>
        <dbReference type="EMBL" id="PLW55644.1"/>
    </source>
</evidence>
<reference evidence="2 3" key="1">
    <citation type="submission" date="2017-11" db="EMBL/GenBank/DDBJ databases">
        <title>De novo assembly and phasing of dikaryotic genomes from two isolates of Puccinia coronata f. sp. avenae, the causal agent of oat crown rust.</title>
        <authorList>
            <person name="Miller M.E."/>
            <person name="Zhang Y."/>
            <person name="Omidvar V."/>
            <person name="Sperschneider J."/>
            <person name="Schwessinger B."/>
            <person name="Raley C."/>
            <person name="Palmer J.M."/>
            <person name="Garnica D."/>
            <person name="Upadhyaya N."/>
            <person name="Rathjen J."/>
            <person name="Taylor J.M."/>
            <person name="Park R.F."/>
            <person name="Dodds P.N."/>
            <person name="Hirsch C.D."/>
            <person name="Kianian S.F."/>
            <person name="Figueroa M."/>
        </authorList>
    </citation>
    <scope>NUCLEOTIDE SEQUENCE [LARGE SCALE GENOMIC DNA]</scope>
    <source>
        <strain evidence="2">12NC29</strain>
    </source>
</reference>
<organism evidence="2 3">
    <name type="scientific">Puccinia coronata f. sp. avenae</name>
    <dbReference type="NCBI Taxonomy" id="200324"/>
    <lineage>
        <taxon>Eukaryota</taxon>
        <taxon>Fungi</taxon>
        <taxon>Dikarya</taxon>
        <taxon>Basidiomycota</taxon>
        <taxon>Pucciniomycotina</taxon>
        <taxon>Pucciniomycetes</taxon>
        <taxon>Pucciniales</taxon>
        <taxon>Pucciniaceae</taxon>
        <taxon>Puccinia</taxon>
    </lineage>
</organism>
<feature type="compositionally biased region" description="Polar residues" evidence="1">
    <location>
        <begin position="31"/>
        <end position="40"/>
    </location>
</feature>